<keyword evidence="3" id="KW-1185">Reference proteome</keyword>
<dbReference type="Proteomes" id="UP000324748">
    <property type="component" value="Unassembled WGS sequence"/>
</dbReference>
<evidence type="ECO:0000256" key="1">
    <source>
        <dbReference type="SAM" id="MobiDB-lite"/>
    </source>
</evidence>
<feature type="region of interest" description="Disordered" evidence="1">
    <location>
        <begin position="75"/>
        <end position="104"/>
    </location>
</feature>
<organism evidence="2 3">
    <name type="scientific">Puccinia graminis f. sp. tritici</name>
    <dbReference type="NCBI Taxonomy" id="56615"/>
    <lineage>
        <taxon>Eukaryota</taxon>
        <taxon>Fungi</taxon>
        <taxon>Dikarya</taxon>
        <taxon>Basidiomycota</taxon>
        <taxon>Pucciniomycotina</taxon>
        <taxon>Pucciniomycetes</taxon>
        <taxon>Pucciniales</taxon>
        <taxon>Pucciniaceae</taxon>
        <taxon>Puccinia</taxon>
    </lineage>
</organism>
<dbReference type="EMBL" id="VSWC01000093">
    <property type="protein sequence ID" value="KAA1088984.1"/>
    <property type="molecule type" value="Genomic_DNA"/>
</dbReference>
<reference evidence="2 3" key="1">
    <citation type="submission" date="2019-05" db="EMBL/GenBank/DDBJ databases">
        <title>Emergence of the Ug99 lineage of the wheat stem rust pathogen through somatic hybridization.</title>
        <authorList>
            <person name="Li F."/>
            <person name="Upadhyaya N.M."/>
            <person name="Sperschneider J."/>
            <person name="Matny O."/>
            <person name="Nguyen-Phuc H."/>
            <person name="Mago R."/>
            <person name="Raley C."/>
            <person name="Miller M.E."/>
            <person name="Silverstein K.A.T."/>
            <person name="Henningsen E."/>
            <person name="Hirsch C.D."/>
            <person name="Visser B."/>
            <person name="Pretorius Z.A."/>
            <person name="Steffenson B.J."/>
            <person name="Schwessinger B."/>
            <person name="Dodds P.N."/>
            <person name="Figueroa M."/>
        </authorList>
    </citation>
    <scope>NUCLEOTIDE SEQUENCE [LARGE SCALE GENOMIC DNA]</scope>
    <source>
        <strain evidence="2">21-0</strain>
    </source>
</reference>
<comment type="caution">
    <text evidence="2">The sequence shown here is derived from an EMBL/GenBank/DDBJ whole genome shotgun (WGS) entry which is preliminary data.</text>
</comment>
<sequence>MVNRKRHMYLHPGCNIFKVRRQTARPANPTWDRRSYSNTPTTQGNTAHHNHQTATTHPAYHLRHLLVGKKLPSNRQQISPHLTATFKHDPVPPDSKLPAFPSAS</sequence>
<proteinExistence type="predicted"/>
<feature type="region of interest" description="Disordered" evidence="1">
    <location>
        <begin position="20"/>
        <end position="57"/>
    </location>
</feature>
<evidence type="ECO:0000313" key="3">
    <source>
        <dbReference type="Proteomes" id="UP000324748"/>
    </source>
</evidence>
<name>A0A5B0NK94_PUCGR</name>
<evidence type="ECO:0000313" key="2">
    <source>
        <dbReference type="EMBL" id="KAA1088984.1"/>
    </source>
</evidence>
<dbReference type="AlphaFoldDB" id="A0A5B0NK94"/>
<gene>
    <name evidence="2" type="ORF">PGT21_003022</name>
</gene>
<protein>
    <submittedName>
        <fullName evidence="2">Uncharacterized protein</fullName>
    </submittedName>
</protein>
<accession>A0A5B0NK94</accession>